<feature type="chain" id="PRO_5031238796" description="Peptidoglycan hydrolase" evidence="5">
    <location>
        <begin position="23"/>
        <end position="236"/>
    </location>
</feature>
<evidence type="ECO:0000256" key="4">
    <source>
        <dbReference type="ARBA" id="ARBA00032108"/>
    </source>
</evidence>
<feature type="signal peptide" evidence="5">
    <location>
        <begin position="1"/>
        <end position="22"/>
    </location>
</feature>
<dbReference type="SMART" id="SM00047">
    <property type="entry name" value="LYZ2"/>
    <property type="match status" value="1"/>
</dbReference>
<dbReference type="PANTHER" id="PTHR33308">
    <property type="entry name" value="PEPTIDOGLYCAN HYDROLASE FLGJ"/>
    <property type="match status" value="1"/>
</dbReference>
<dbReference type="Pfam" id="PF01832">
    <property type="entry name" value="Glucosaminidase"/>
    <property type="match status" value="1"/>
</dbReference>
<dbReference type="Gene3D" id="1.10.530.10">
    <property type="match status" value="1"/>
</dbReference>
<dbReference type="GO" id="GO:0031640">
    <property type="term" value="P:killing of cells of another organism"/>
    <property type="evidence" value="ECO:0007669"/>
    <property type="project" value="UniProtKB-KW"/>
</dbReference>
<gene>
    <name evidence="7" type="ORF">HDE69_004266</name>
</gene>
<evidence type="ECO:0000256" key="5">
    <source>
        <dbReference type="SAM" id="SignalP"/>
    </source>
</evidence>
<dbReference type="InterPro" id="IPR018392">
    <property type="entry name" value="LysM"/>
</dbReference>
<feature type="domain" description="LysM" evidence="6">
    <location>
        <begin position="193"/>
        <end position="236"/>
    </location>
</feature>
<keyword evidence="2" id="KW-0081">Bacteriolytic enzyme</keyword>
<dbReference type="CDD" id="cd00118">
    <property type="entry name" value="LysM"/>
    <property type="match status" value="1"/>
</dbReference>
<proteinExistence type="predicted"/>
<dbReference type="GO" id="GO:0004040">
    <property type="term" value="F:amidase activity"/>
    <property type="evidence" value="ECO:0007669"/>
    <property type="project" value="InterPro"/>
</dbReference>
<evidence type="ECO:0000256" key="1">
    <source>
        <dbReference type="ARBA" id="ARBA00022529"/>
    </source>
</evidence>
<evidence type="ECO:0000256" key="3">
    <source>
        <dbReference type="ARBA" id="ARBA00022801"/>
    </source>
</evidence>
<evidence type="ECO:0000259" key="6">
    <source>
        <dbReference type="PROSITE" id="PS51782"/>
    </source>
</evidence>
<dbReference type="AlphaFoldDB" id="A0A7W9DLG3"/>
<dbReference type="Proteomes" id="UP000537718">
    <property type="component" value="Unassembled WGS sequence"/>
</dbReference>
<evidence type="ECO:0000313" key="7">
    <source>
        <dbReference type="EMBL" id="MBB5623183.1"/>
    </source>
</evidence>
<dbReference type="PANTHER" id="PTHR33308:SF9">
    <property type="entry name" value="PEPTIDOGLYCAN HYDROLASE FLGJ"/>
    <property type="match status" value="1"/>
</dbReference>
<dbReference type="RefSeq" id="WP_260319816.1">
    <property type="nucleotide sequence ID" value="NZ_JACHCF010000011.1"/>
</dbReference>
<accession>A0A7W9DLG3</accession>
<organism evidence="7 8">
    <name type="scientific">Pedobacter cryoconitis</name>
    <dbReference type="NCBI Taxonomy" id="188932"/>
    <lineage>
        <taxon>Bacteria</taxon>
        <taxon>Pseudomonadati</taxon>
        <taxon>Bacteroidota</taxon>
        <taxon>Sphingobacteriia</taxon>
        <taxon>Sphingobacteriales</taxon>
        <taxon>Sphingobacteriaceae</taxon>
        <taxon>Pedobacter</taxon>
    </lineage>
</organism>
<dbReference type="InterPro" id="IPR002901">
    <property type="entry name" value="MGlyc_endo_b_GlcNAc-like_dom"/>
</dbReference>
<evidence type="ECO:0000313" key="8">
    <source>
        <dbReference type="Proteomes" id="UP000537718"/>
    </source>
</evidence>
<dbReference type="PROSITE" id="PS51782">
    <property type="entry name" value="LYSM"/>
    <property type="match status" value="1"/>
</dbReference>
<protein>
    <recommendedName>
        <fullName evidence="4">Peptidoglycan hydrolase</fullName>
    </recommendedName>
</protein>
<dbReference type="InterPro" id="IPR051056">
    <property type="entry name" value="Glycosyl_Hydrolase_73"/>
</dbReference>
<sequence>MITKKLMLIWLALILLGSAAQSQTVTQYVEEHTDHAQELMRAYDVPASVILAVAIHESAAGKSKVARHLNNHFGIKGSNSNAEINSSYRDFESADESYDNFVEVLQNKSSFSKLFDECDQYDYAAWARGIQRGGYASSRTWAKQVIAIINKYELYQYDERPDDYTEPVKVAPVSIKKHHSRSYKAKKHHFSVKLYTVRKGDNLNKIAESHGTSSLSLMRKNGLKKSALKPGQKIKL</sequence>
<keyword evidence="3" id="KW-0378">Hydrolase</keyword>
<dbReference type="InterPro" id="IPR036779">
    <property type="entry name" value="LysM_dom_sf"/>
</dbReference>
<dbReference type="SMART" id="SM00257">
    <property type="entry name" value="LysM"/>
    <property type="match status" value="1"/>
</dbReference>
<evidence type="ECO:0000256" key="2">
    <source>
        <dbReference type="ARBA" id="ARBA00022638"/>
    </source>
</evidence>
<dbReference type="Pfam" id="PF01476">
    <property type="entry name" value="LysM"/>
    <property type="match status" value="1"/>
</dbReference>
<dbReference type="GO" id="GO:0042742">
    <property type="term" value="P:defense response to bacterium"/>
    <property type="evidence" value="ECO:0007669"/>
    <property type="project" value="UniProtKB-KW"/>
</dbReference>
<reference evidence="7 8" key="1">
    <citation type="submission" date="2020-08" db="EMBL/GenBank/DDBJ databases">
        <title>Genomic Encyclopedia of Type Strains, Phase IV (KMG-V): Genome sequencing to study the core and pangenomes of soil and plant-associated prokaryotes.</title>
        <authorList>
            <person name="Whitman W."/>
        </authorList>
    </citation>
    <scope>NUCLEOTIDE SEQUENCE [LARGE SCALE GENOMIC DNA]</scope>
    <source>
        <strain evidence="7 8">MP7CTX6</strain>
    </source>
</reference>
<keyword evidence="5" id="KW-0732">Signal</keyword>
<name>A0A7W9DLG3_9SPHI</name>
<dbReference type="Gene3D" id="3.10.350.10">
    <property type="entry name" value="LysM domain"/>
    <property type="match status" value="1"/>
</dbReference>
<keyword evidence="1" id="KW-0929">Antimicrobial</keyword>
<dbReference type="EMBL" id="JACHCF010000011">
    <property type="protein sequence ID" value="MBB5623183.1"/>
    <property type="molecule type" value="Genomic_DNA"/>
</dbReference>
<comment type="caution">
    <text evidence="7">The sequence shown here is derived from an EMBL/GenBank/DDBJ whole genome shotgun (WGS) entry which is preliminary data.</text>
</comment>
<dbReference type="SUPFAM" id="SSF54106">
    <property type="entry name" value="LysM domain"/>
    <property type="match status" value="1"/>
</dbReference>